<dbReference type="InterPro" id="IPR036465">
    <property type="entry name" value="vWFA_dom_sf"/>
</dbReference>
<evidence type="ECO:0000313" key="3">
    <source>
        <dbReference type="EMBL" id="MCG4765159.1"/>
    </source>
</evidence>
<feature type="transmembrane region" description="Helical" evidence="1">
    <location>
        <begin position="39"/>
        <end position="63"/>
    </location>
</feature>
<keyword evidence="1" id="KW-0472">Membrane</keyword>
<feature type="transmembrane region" description="Helical" evidence="1">
    <location>
        <begin position="83"/>
        <end position="105"/>
    </location>
</feature>
<reference evidence="3" key="1">
    <citation type="submission" date="2022-01" db="EMBL/GenBank/DDBJ databases">
        <title>Collection of gut derived symbiotic bacterial strains cultured from healthy donors.</title>
        <authorList>
            <person name="Lin H."/>
            <person name="Kohout C."/>
            <person name="Waligurski E."/>
            <person name="Pamer E.G."/>
        </authorList>
    </citation>
    <scope>NUCLEOTIDE SEQUENCE</scope>
    <source>
        <strain evidence="3">DFI.5.49</strain>
    </source>
</reference>
<gene>
    <name evidence="3" type="ORF">L0N21_06490</name>
</gene>
<dbReference type="CDD" id="cd00198">
    <property type="entry name" value="vWFA"/>
    <property type="match status" value="1"/>
</dbReference>
<protein>
    <submittedName>
        <fullName evidence="3">VWA domain-containing protein</fullName>
    </submittedName>
</protein>
<feature type="transmembrane region" description="Helical" evidence="1">
    <location>
        <begin position="374"/>
        <end position="392"/>
    </location>
</feature>
<keyword evidence="1" id="KW-0812">Transmembrane</keyword>
<dbReference type="EMBL" id="JAKNFS010000007">
    <property type="protein sequence ID" value="MCG4765159.1"/>
    <property type="molecule type" value="Genomic_DNA"/>
</dbReference>
<sequence>MIQNIKRRINKPVFLMSAVSGGTLWFFCNHLYSIYRLKISGFLMVPALCTLLFAVLFLTVWAGSVLTDSFDRENFLYSGPRSMLKYFTCGIAGIFCLTMLLEYLYELNPSKKIIEPTSYIFVIDESGSMSGNDPEGLRYDAVSEIMNSTDSQLPYMVYAFSSESKILRDMGPMTANEAAFTVTCDGATSIYETTLRILKDYKDAKWNGGTHPKIIFLTDGFATDLDNGFLWFKGNVPEFNAALEEYNQLGINISTVGLGSVDKNLMKKMAEITGGVFIPVKQASDLAEAMKTAATSYSTRDLLSVRYMNHFNTLFGFLRVIFLSLIGLLIGGLLSLPYMDHASIPLIVSSSAAGSILGSILLESGVQSGVYQSILWFLLWILFSATLGFLHPQKQIWGSGNMTVPWMLKNKQMSEMKNGNIRV</sequence>
<evidence type="ECO:0000313" key="4">
    <source>
        <dbReference type="Proteomes" id="UP001199915"/>
    </source>
</evidence>
<evidence type="ECO:0000256" key="1">
    <source>
        <dbReference type="SAM" id="Phobius"/>
    </source>
</evidence>
<evidence type="ECO:0000259" key="2">
    <source>
        <dbReference type="SMART" id="SM00327"/>
    </source>
</evidence>
<keyword evidence="1" id="KW-1133">Transmembrane helix</keyword>
<feature type="domain" description="VWFA" evidence="2">
    <location>
        <begin position="116"/>
        <end position="291"/>
    </location>
</feature>
<accession>A0AAE3F1I8</accession>
<dbReference type="SMART" id="SM00327">
    <property type="entry name" value="VWA"/>
    <property type="match status" value="1"/>
</dbReference>
<feature type="transmembrane region" description="Helical" evidence="1">
    <location>
        <begin position="342"/>
        <end position="362"/>
    </location>
</feature>
<name>A0AAE3F1I8_9FIRM</name>
<dbReference type="InterPro" id="IPR002035">
    <property type="entry name" value="VWF_A"/>
</dbReference>
<proteinExistence type="predicted"/>
<dbReference type="Gene3D" id="3.40.50.410">
    <property type="entry name" value="von Willebrand factor, type A domain"/>
    <property type="match status" value="1"/>
</dbReference>
<comment type="caution">
    <text evidence="3">The sequence shown here is derived from an EMBL/GenBank/DDBJ whole genome shotgun (WGS) entry which is preliminary data.</text>
</comment>
<dbReference type="Proteomes" id="UP001199915">
    <property type="component" value="Unassembled WGS sequence"/>
</dbReference>
<dbReference type="AlphaFoldDB" id="A0AAE3F1I8"/>
<dbReference type="SUPFAM" id="SSF53300">
    <property type="entry name" value="vWA-like"/>
    <property type="match status" value="1"/>
</dbReference>
<dbReference type="Pfam" id="PF13519">
    <property type="entry name" value="VWA_2"/>
    <property type="match status" value="1"/>
</dbReference>
<dbReference type="RefSeq" id="WP_238033016.1">
    <property type="nucleotide sequence ID" value="NZ_JAKNFS010000007.1"/>
</dbReference>
<feature type="transmembrane region" description="Helical" evidence="1">
    <location>
        <begin position="316"/>
        <end position="336"/>
    </location>
</feature>
<organism evidence="3 4">
    <name type="scientific">Fusicatenibacter saccharivorans</name>
    <dbReference type="NCBI Taxonomy" id="1150298"/>
    <lineage>
        <taxon>Bacteria</taxon>
        <taxon>Bacillati</taxon>
        <taxon>Bacillota</taxon>
        <taxon>Clostridia</taxon>
        <taxon>Lachnospirales</taxon>
        <taxon>Lachnospiraceae</taxon>
        <taxon>Fusicatenibacter</taxon>
    </lineage>
</organism>